<proteinExistence type="predicted"/>
<dbReference type="AlphaFoldDB" id="A0A502DY33"/>
<protein>
    <submittedName>
        <fullName evidence="2">Uncharacterized protein</fullName>
    </submittedName>
</protein>
<organism evidence="2 3">
    <name type="scientific">Variovorax guangxiensis</name>
    <dbReference type="NCBI Taxonomy" id="1775474"/>
    <lineage>
        <taxon>Bacteria</taxon>
        <taxon>Pseudomonadati</taxon>
        <taxon>Pseudomonadota</taxon>
        <taxon>Betaproteobacteria</taxon>
        <taxon>Burkholderiales</taxon>
        <taxon>Comamonadaceae</taxon>
        <taxon>Variovorax</taxon>
    </lineage>
</organism>
<evidence type="ECO:0000313" key="3">
    <source>
        <dbReference type="Proteomes" id="UP000319212"/>
    </source>
</evidence>
<accession>A0A502DY33</accession>
<gene>
    <name evidence="2" type="ORF">EAH82_00450</name>
</gene>
<name>A0A502DY33_9BURK</name>
<keyword evidence="1" id="KW-0732">Signal</keyword>
<dbReference type="EMBL" id="RCZI01000001">
    <property type="protein sequence ID" value="TPG30014.1"/>
    <property type="molecule type" value="Genomic_DNA"/>
</dbReference>
<dbReference type="PROSITE" id="PS51257">
    <property type="entry name" value="PROKAR_LIPOPROTEIN"/>
    <property type="match status" value="1"/>
</dbReference>
<comment type="caution">
    <text evidence="2">The sequence shown here is derived from an EMBL/GenBank/DDBJ whole genome shotgun (WGS) entry which is preliminary data.</text>
</comment>
<dbReference type="Proteomes" id="UP000319212">
    <property type="component" value="Unassembled WGS sequence"/>
</dbReference>
<reference evidence="2 3" key="1">
    <citation type="journal article" date="2019" name="Environ. Microbiol.">
        <title>Species interactions and distinct microbial communities in high Arctic permafrost affected cryosols are associated with the CH4 and CO2 gas fluxes.</title>
        <authorList>
            <person name="Altshuler I."/>
            <person name="Hamel J."/>
            <person name="Turney S."/>
            <person name="Magnuson E."/>
            <person name="Levesque R."/>
            <person name="Greer C."/>
            <person name="Whyte L.G."/>
        </authorList>
    </citation>
    <scope>NUCLEOTIDE SEQUENCE [LARGE SCALE GENOMIC DNA]</scope>
    <source>
        <strain evidence="2 3">S06.C</strain>
    </source>
</reference>
<feature type="chain" id="PRO_5021231905" evidence="1">
    <location>
        <begin position="32"/>
        <end position="138"/>
    </location>
</feature>
<dbReference type="OrthoDB" id="8781289at2"/>
<evidence type="ECO:0000313" key="2">
    <source>
        <dbReference type="EMBL" id="TPG30014.1"/>
    </source>
</evidence>
<evidence type="ECO:0000256" key="1">
    <source>
        <dbReference type="SAM" id="SignalP"/>
    </source>
</evidence>
<sequence>MTRAHPPLNRRAVRPLTVLAMTALACVGAFAQQDPAQYPAAAARFLDGELPKMEVAVGERDRDYFEAAMGRTVAFSEDWGFKSRANPALAGYRMCTDAVSDFVIVGLCRLMPNGGECEPGLASRFDANLRQCRQAAGR</sequence>
<feature type="signal peptide" evidence="1">
    <location>
        <begin position="1"/>
        <end position="31"/>
    </location>
</feature>
<dbReference type="RefSeq" id="WP_140837888.1">
    <property type="nucleotide sequence ID" value="NZ_RCZI01000001.1"/>
</dbReference>